<proteinExistence type="predicted"/>
<dbReference type="PANTHER" id="PTHR36072">
    <property type="entry name" value="OS01G0541600 PROTEIN"/>
    <property type="match status" value="1"/>
</dbReference>
<evidence type="ECO:0000313" key="3">
    <source>
        <dbReference type="RefSeq" id="XP_010934776.1"/>
    </source>
</evidence>
<dbReference type="InterPro" id="IPR007175">
    <property type="entry name" value="Rpr2/Snm1/Rpp21"/>
</dbReference>
<dbReference type="Pfam" id="PF04032">
    <property type="entry name" value="Rpr2"/>
    <property type="match status" value="1"/>
</dbReference>
<dbReference type="KEGG" id="egu:105054858"/>
<dbReference type="PANTHER" id="PTHR36072:SF2">
    <property type="entry name" value="OS01G0531000 PROTEIN"/>
    <property type="match status" value="1"/>
</dbReference>
<accession>A0A6I9RYU1</accession>
<keyword evidence="2" id="KW-1185">Reference proteome</keyword>
<dbReference type="InParanoid" id="A0A6I9RYU1"/>
<sequence>MYDSLLEVMPITTRRCEFLWSLTTSARTVLQMGRKREKKGASLNPIIYENVTLREENTGKKNVDKNSILKMQHLQRLATWAGGEARIPPLGAFLGACLAAEAEASGIPLDHSTFVCQRCETVLQPGFNCTIRIEKRVNKGRWRKKAYVPCKNSVVYTCHFCSHRNVKWGTAEGHMKNLTASRRSQDSDSNQQCSTDRAHGNSENVLAAKHEVRQDVREEIPSKLEPVSELKSITPGRAAVTGEILAKCPVNPLGKVVNTSQRKRKVSDSLPNKLPVGGNHSAITDSGKGTGGSSKRRRKAWSSLKEISEKSELENAKNLSNFAIPFHI</sequence>
<dbReference type="GeneID" id="105054858"/>
<name>A0A6I9RYU1_ELAGV</name>
<feature type="region of interest" description="Disordered" evidence="1">
    <location>
        <begin position="180"/>
        <end position="213"/>
    </location>
</feature>
<dbReference type="Gene3D" id="6.20.50.20">
    <property type="match status" value="1"/>
</dbReference>
<dbReference type="FunCoup" id="A0A6I9RYU1">
    <property type="interactions" value="612"/>
</dbReference>
<organism evidence="2 3">
    <name type="scientific">Elaeis guineensis var. tenera</name>
    <name type="common">Oil palm</name>
    <dbReference type="NCBI Taxonomy" id="51953"/>
    <lineage>
        <taxon>Eukaryota</taxon>
        <taxon>Viridiplantae</taxon>
        <taxon>Streptophyta</taxon>
        <taxon>Embryophyta</taxon>
        <taxon>Tracheophyta</taxon>
        <taxon>Spermatophyta</taxon>
        <taxon>Magnoliopsida</taxon>
        <taxon>Liliopsida</taxon>
        <taxon>Arecaceae</taxon>
        <taxon>Arecoideae</taxon>
        <taxon>Cocoseae</taxon>
        <taxon>Elaeidinae</taxon>
        <taxon>Elaeis</taxon>
    </lineage>
</organism>
<protein>
    <submittedName>
        <fullName evidence="3">Uncharacterized protein LOC105054858 isoform X1</fullName>
    </submittedName>
</protein>
<dbReference type="OrthoDB" id="655446at2759"/>
<dbReference type="GO" id="GO:0006396">
    <property type="term" value="P:RNA processing"/>
    <property type="evidence" value="ECO:0007669"/>
    <property type="project" value="InterPro"/>
</dbReference>
<reference evidence="3" key="1">
    <citation type="submission" date="2025-08" db="UniProtKB">
        <authorList>
            <consortium name="RefSeq"/>
        </authorList>
    </citation>
    <scope>IDENTIFICATION</scope>
</reference>
<dbReference type="AlphaFoldDB" id="A0A6I9RYU1"/>
<feature type="region of interest" description="Disordered" evidence="1">
    <location>
        <begin position="261"/>
        <end position="299"/>
    </location>
</feature>
<evidence type="ECO:0000256" key="1">
    <source>
        <dbReference type="SAM" id="MobiDB-lite"/>
    </source>
</evidence>
<dbReference type="Proteomes" id="UP000504607">
    <property type="component" value="Chromosome 12"/>
</dbReference>
<evidence type="ECO:0000313" key="2">
    <source>
        <dbReference type="Proteomes" id="UP000504607"/>
    </source>
</evidence>
<dbReference type="RefSeq" id="XP_010934776.1">
    <property type="nucleotide sequence ID" value="XM_010936474.3"/>
</dbReference>
<gene>
    <name evidence="3" type="primary">LOC105054858</name>
</gene>